<dbReference type="EMBL" id="MU795537">
    <property type="protein sequence ID" value="KAJ3805743.1"/>
    <property type="molecule type" value="Genomic_DNA"/>
</dbReference>
<protein>
    <submittedName>
        <fullName evidence="1">Uncharacterized protein</fullName>
    </submittedName>
</protein>
<evidence type="ECO:0000313" key="2">
    <source>
        <dbReference type="Proteomes" id="UP001163835"/>
    </source>
</evidence>
<comment type="caution">
    <text evidence="1">The sequence shown here is derived from an EMBL/GenBank/DDBJ whole genome shotgun (WGS) entry which is preliminary data.</text>
</comment>
<keyword evidence="2" id="KW-1185">Reference proteome</keyword>
<gene>
    <name evidence="1" type="ORF">F5876DRAFT_81437</name>
</gene>
<evidence type="ECO:0000313" key="1">
    <source>
        <dbReference type="EMBL" id="KAJ3805743.1"/>
    </source>
</evidence>
<proteinExistence type="predicted"/>
<sequence>MYPAHYGNSSSLYFQDAGQNTSNHQQSISHADHDTLYRHQNSAYILLDRKCMQLEAELTAEKRLNERLLHQLSQPPPLPLAPMSIGPSEGTNPQSVLKSLEIPSSTNFLKRSEYPKIEQWTDAEWKVYSEHHVNCGHTVSALDFLVNAQGVKLTSQEVKPFARTFMAAINQLYHHRLAPSNSSNLTVEARRYITNTLLSTHVEFRFAQDEWKVRQYIAHKYPEWNTKDKTKLTRGIPSINNFINNSGKRRSDEMSQKEKKKSRTGKDKNAPPLGTEIIDLDNDELIATPITLEKAQPTSISNSVSQSSHLQSSVSASSSAPARSAAIYAASISTVATSTALLSDLTSLHKVMAPSFNDIPSTAILTSSEHALSPIPPIKGDKSLPVGEPNKAVNSVATSTNGDPAPPETVLINDSGGIITASDELSSARRHINPLAGLTIPSTISLSQAPPSPSSNSLTTISTTTAPKPKKFASVSPNLFSARNMYLEEYLANSANERPTTDEFKCIWDQKKKDPVLVKASTITSSPWP</sequence>
<reference evidence="1" key="1">
    <citation type="submission" date="2022-09" db="EMBL/GenBank/DDBJ databases">
        <title>A Global Phylogenomic Analysis of the Shiitake Genus Lentinula.</title>
        <authorList>
            <consortium name="DOE Joint Genome Institute"/>
            <person name="Sierra-Patev S."/>
            <person name="Min B."/>
            <person name="Naranjo-Ortiz M."/>
            <person name="Looney B."/>
            <person name="Konkel Z."/>
            <person name="Slot J.C."/>
            <person name="Sakamoto Y."/>
            <person name="Steenwyk J.L."/>
            <person name="Rokas A."/>
            <person name="Carro J."/>
            <person name="Camarero S."/>
            <person name="Ferreira P."/>
            <person name="Molpeceres G."/>
            <person name="Ruiz-Duenas F.J."/>
            <person name="Serrano A."/>
            <person name="Henrissat B."/>
            <person name="Drula E."/>
            <person name="Hughes K.W."/>
            <person name="Mata J.L."/>
            <person name="Ishikawa N.K."/>
            <person name="Vargas-Isla R."/>
            <person name="Ushijima S."/>
            <person name="Smith C.A."/>
            <person name="Ahrendt S."/>
            <person name="Andreopoulos W."/>
            <person name="He G."/>
            <person name="Labutti K."/>
            <person name="Lipzen A."/>
            <person name="Ng V."/>
            <person name="Riley R."/>
            <person name="Sandor L."/>
            <person name="Barry K."/>
            <person name="Martinez A.T."/>
            <person name="Xiao Y."/>
            <person name="Gibbons J.G."/>
            <person name="Terashima K."/>
            <person name="Grigoriev I.V."/>
            <person name="Hibbett D.S."/>
        </authorList>
    </citation>
    <scope>NUCLEOTIDE SEQUENCE</scope>
    <source>
        <strain evidence="1">TMI1499</strain>
    </source>
</reference>
<organism evidence="1 2">
    <name type="scientific">Lentinula aff. lateritia</name>
    <dbReference type="NCBI Taxonomy" id="2804960"/>
    <lineage>
        <taxon>Eukaryota</taxon>
        <taxon>Fungi</taxon>
        <taxon>Dikarya</taxon>
        <taxon>Basidiomycota</taxon>
        <taxon>Agaricomycotina</taxon>
        <taxon>Agaricomycetes</taxon>
        <taxon>Agaricomycetidae</taxon>
        <taxon>Agaricales</taxon>
        <taxon>Marasmiineae</taxon>
        <taxon>Omphalotaceae</taxon>
        <taxon>Lentinula</taxon>
    </lineage>
</organism>
<name>A0ACC1TMC6_9AGAR</name>
<accession>A0ACC1TMC6</accession>
<dbReference type="Proteomes" id="UP001163835">
    <property type="component" value="Unassembled WGS sequence"/>
</dbReference>